<feature type="transmembrane region" description="Helical" evidence="1">
    <location>
        <begin position="130"/>
        <end position="153"/>
    </location>
</feature>
<gene>
    <name evidence="2" type="ORF">CYLTODRAFT_423331</name>
</gene>
<keyword evidence="3" id="KW-1185">Reference proteome</keyword>
<dbReference type="EMBL" id="KN880551">
    <property type="protein sequence ID" value="KIY66543.1"/>
    <property type="molecule type" value="Genomic_DNA"/>
</dbReference>
<dbReference type="GO" id="GO:0016020">
    <property type="term" value="C:membrane"/>
    <property type="evidence" value="ECO:0007669"/>
    <property type="project" value="TreeGrafter"/>
</dbReference>
<evidence type="ECO:0000313" key="2">
    <source>
        <dbReference type="EMBL" id="KIY66543.1"/>
    </source>
</evidence>
<dbReference type="Pfam" id="PF06966">
    <property type="entry name" value="DUF1295"/>
    <property type="match status" value="1"/>
</dbReference>
<dbReference type="Proteomes" id="UP000054007">
    <property type="component" value="Unassembled WGS sequence"/>
</dbReference>
<keyword evidence="1" id="KW-1133">Transmembrane helix</keyword>
<accession>A0A0D7B7L7</accession>
<dbReference type="PANTHER" id="PTHR32251">
    <property type="entry name" value="3-OXO-5-ALPHA-STEROID 4-DEHYDROGENASE"/>
    <property type="match status" value="1"/>
</dbReference>
<dbReference type="AlphaFoldDB" id="A0A0D7B7L7"/>
<name>A0A0D7B7L7_9AGAR</name>
<dbReference type="OrthoDB" id="201504at2759"/>
<sequence length="388" mass="44076">MYSPPPEWAWPTSFCAFVTVATYVASIVTANVSQVDRLWTFLPTIYSGYFALLPLWPRQPLFPLCPYVPEELTFAAMEYSPRALLMHSLVVLWMFRLSYNTFRRGLFSLADEDYRWAVLRKQLPPWAFQVVNLSFIAIIQNILLLGLGLPSYIAVSHQGHSGLSSTDYVLAVASLVTLAVEFTADNQQYAFQSYKQSCLSATVAYDEAHHWPGARLKWTPADAKRGFVTHGLWAWSRHPNFTCEQLFWWLNALFPVLAQEPPNLPDLTFQDAYNGYRMVFLYLSTTPTSEISAKFLAKAAAQVMYPYWPLAGAAALSCLFFASTTYSENITLSKYPGYAYYQGRVAMFGFMKTLEMGAYYRTLGSKQRELVESAVWGSDTGEEKNKRD</sequence>
<organism evidence="2 3">
    <name type="scientific">Cylindrobasidium torrendii FP15055 ss-10</name>
    <dbReference type="NCBI Taxonomy" id="1314674"/>
    <lineage>
        <taxon>Eukaryota</taxon>
        <taxon>Fungi</taxon>
        <taxon>Dikarya</taxon>
        <taxon>Basidiomycota</taxon>
        <taxon>Agaricomycotina</taxon>
        <taxon>Agaricomycetes</taxon>
        <taxon>Agaricomycetidae</taxon>
        <taxon>Agaricales</taxon>
        <taxon>Marasmiineae</taxon>
        <taxon>Physalacriaceae</taxon>
        <taxon>Cylindrobasidium</taxon>
    </lineage>
</organism>
<keyword evidence="1" id="KW-0812">Transmembrane</keyword>
<dbReference type="InterPro" id="IPR010721">
    <property type="entry name" value="UstE-like"/>
</dbReference>
<proteinExistence type="predicted"/>
<reference evidence="2 3" key="1">
    <citation type="journal article" date="2015" name="Fungal Genet. Biol.">
        <title>Evolution of novel wood decay mechanisms in Agaricales revealed by the genome sequences of Fistulina hepatica and Cylindrobasidium torrendii.</title>
        <authorList>
            <person name="Floudas D."/>
            <person name="Held B.W."/>
            <person name="Riley R."/>
            <person name="Nagy L.G."/>
            <person name="Koehler G."/>
            <person name="Ransdell A.S."/>
            <person name="Younus H."/>
            <person name="Chow J."/>
            <person name="Chiniquy J."/>
            <person name="Lipzen A."/>
            <person name="Tritt A."/>
            <person name="Sun H."/>
            <person name="Haridas S."/>
            <person name="LaButti K."/>
            <person name="Ohm R.A."/>
            <person name="Kues U."/>
            <person name="Blanchette R.A."/>
            <person name="Grigoriev I.V."/>
            <person name="Minto R.E."/>
            <person name="Hibbett D.S."/>
        </authorList>
    </citation>
    <scope>NUCLEOTIDE SEQUENCE [LARGE SCALE GENOMIC DNA]</scope>
    <source>
        <strain evidence="2 3">FP15055 ss-10</strain>
    </source>
</reference>
<feature type="transmembrane region" description="Helical" evidence="1">
    <location>
        <begin position="76"/>
        <end position="95"/>
    </location>
</feature>
<evidence type="ECO:0000256" key="1">
    <source>
        <dbReference type="SAM" id="Phobius"/>
    </source>
</evidence>
<evidence type="ECO:0000313" key="3">
    <source>
        <dbReference type="Proteomes" id="UP000054007"/>
    </source>
</evidence>
<dbReference type="Gene3D" id="1.20.120.1630">
    <property type="match status" value="1"/>
</dbReference>
<keyword evidence="1" id="KW-0472">Membrane</keyword>
<protein>
    <submittedName>
        <fullName evidence="2">DUF1295-domain-containing protein</fullName>
    </submittedName>
</protein>
<feature type="transmembrane region" description="Helical" evidence="1">
    <location>
        <begin position="12"/>
        <end position="31"/>
    </location>
</feature>
<dbReference type="PANTHER" id="PTHR32251:SF23">
    <property type="entry name" value="3-OXO-5-ALPHA-STEROID 4-DEHYDROGENASE (DUF1295)"/>
    <property type="match status" value="1"/>
</dbReference>
<feature type="transmembrane region" description="Helical" evidence="1">
    <location>
        <begin position="38"/>
        <end position="56"/>
    </location>
</feature>